<dbReference type="AlphaFoldDB" id="A0AAV9IC87"/>
<feature type="compositionally biased region" description="Polar residues" evidence="1">
    <location>
        <begin position="46"/>
        <end position="58"/>
    </location>
</feature>
<dbReference type="GO" id="GO:0005634">
    <property type="term" value="C:nucleus"/>
    <property type="evidence" value="ECO:0007669"/>
    <property type="project" value="TreeGrafter"/>
</dbReference>
<comment type="caution">
    <text evidence="3">The sequence shown here is derived from an EMBL/GenBank/DDBJ whole genome shotgun (WGS) entry which is preliminary data.</text>
</comment>
<dbReference type="GO" id="GO:0000785">
    <property type="term" value="C:chromatin"/>
    <property type="evidence" value="ECO:0007669"/>
    <property type="project" value="TreeGrafter"/>
</dbReference>
<evidence type="ECO:0000259" key="2">
    <source>
        <dbReference type="PROSITE" id="PS51425"/>
    </source>
</evidence>
<dbReference type="InterPro" id="IPR020839">
    <property type="entry name" value="SCD"/>
</dbReference>
<dbReference type="EMBL" id="JANCYU010000027">
    <property type="protein sequence ID" value="KAK4524973.1"/>
    <property type="molecule type" value="Genomic_DNA"/>
</dbReference>
<dbReference type="Pfam" id="PF21581">
    <property type="entry name" value="SCD"/>
    <property type="match status" value="1"/>
</dbReference>
<dbReference type="Gene3D" id="1.25.10.10">
    <property type="entry name" value="Leucine-rich Repeat Variant"/>
    <property type="match status" value="1"/>
</dbReference>
<dbReference type="GO" id="GO:0007062">
    <property type="term" value="P:sister chromatid cohesion"/>
    <property type="evidence" value="ECO:0007669"/>
    <property type="project" value="UniProtKB-ARBA"/>
</dbReference>
<proteinExistence type="predicted"/>
<dbReference type="InterPro" id="IPR011989">
    <property type="entry name" value="ARM-like"/>
</dbReference>
<evidence type="ECO:0000256" key="1">
    <source>
        <dbReference type="SAM" id="MobiDB-lite"/>
    </source>
</evidence>
<dbReference type="PROSITE" id="PS51425">
    <property type="entry name" value="SCD"/>
    <property type="match status" value="1"/>
</dbReference>
<keyword evidence="4" id="KW-1185">Reference proteome</keyword>
<name>A0AAV9IC87_9RHOD</name>
<dbReference type="Pfam" id="PF08514">
    <property type="entry name" value="STAG"/>
    <property type="match status" value="1"/>
</dbReference>
<sequence>MVVLRGRSVDTSSQPNIDENVSELVEETIEEGSEGSLSEKDDSYGEHQTASEEPNNGDSQEDESVDVQVRSPSARKKRKVVSNTETENNCHIVSTGSFESSSSILFAKLHLGLDSVNVLLRTLFEEISVGKETHILRNLFSLILRVSFFPNASDWPESAQEQLNEFLSNWDFSDNSLENMLISLPEDMLHPKLCLNLKDKASKRFRSRYEAFWKNLAKIAPRSIIDNQSFFNPLVDQLALFTSSSFRNLRYVASLSCFSLGNGFISSEESARSEHSLFEIHETQSKSNQRNMTDSSNKNSNLTGIAEYLDKIFNKVFVLRYRDVAPEIRALAISYLGEWILNLPRSFLDDRFLKYIGWMLNDKASEVRTSSLLVIGNLLKIQENWPRMQLFLRRFRSRICEMMQDKDVQVARNAVQVIEIILQIGSLTEDEKKLVFKISATENRKPVRDAAQTITNQIIKDLTNVEVSRIDSAVLGSRRNESSETLVRLARMISNDKLRNKFVSNCLESLCKEVAVLQDWETYFAILLPEQNDMYSHEERSTVGKILLELAQSLSSKASFVSSSFHVKSKRIGKQQSKETSAFQQLCRCILNNIYSCLTYNQADPMILNFVVPLIRQVDDETYRLYCIPESIKEIATKLKELIDRHVSCFPLLSECLLSLNHLSQISDHSFRKEAEEVLAQLHDEIHSSLHELATMVTAHSNQEYGTSSKFSATSISASLLKALAYAAYGSELKENAVDDVFDMCENVDSLVTLFDSEECILTFVKLAHFCIIQRWQGQENDSNLPVHTGSRRFEQDILRVLKLLDHICQAMLFVDQPCSKLLLYINVISCLQLLFFVKDSRQDSIDMKILEPLATRLAEKCSVFFIESLREYIKSSVSKSTTEHVTFQGNEHLGMCHFFRCYAQVSACEDFPFRCLAFSLVAVSEPNIQSAGKRWLKRANFDEIARGLLEYLRHFLTDMKELKTICNELQHRFMRIDQHRELISFISCFVTSSFNIDEKFHIASESIKRASEHILIPLCRKLSPRSAEQCYEEVLNKLPQLRTLQEDRYSFVLLIDTIHEIAMRRNSERRATLERNEGFVIANE</sequence>
<organism evidence="3 4">
    <name type="scientific">Galdieria yellowstonensis</name>
    <dbReference type="NCBI Taxonomy" id="3028027"/>
    <lineage>
        <taxon>Eukaryota</taxon>
        <taxon>Rhodophyta</taxon>
        <taxon>Bangiophyceae</taxon>
        <taxon>Galdieriales</taxon>
        <taxon>Galdieriaceae</taxon>
        <taxon>Galdieria</taxon>
    </lineage>
</organism>
<dbReference type="PANTHER" id="PTHR11199">
    <property type="entry name" value="STROMAL ANTIGEN"/>
    <property type="match status" value="1"/>
</dbReference>
<feature type="compositionally biased region" description="Polar residues" evidence="1">
    <location>
        <begin position="9"/>
        <end position="19"/>
    </location>
</feature>
<reference evidence="3 4" key="1">
    <citation type="submission" date="2022-07" db="EMBL/GenBank/DDBJ databases">
        <title>Genome-wide signatures of adaptation to extreme environments.</title>
        <authorList>
            <person name="Cho C.H."/>
            <person name="Yoon H.S."/>
        </authorList>
    </citation>
    <scope>NUCLEOTIDE SEQUENCE [LARGE SCALE GENOMIC DNA]</scope>
    <source>
        <strain evidence="3 4">108.79 E11</strain>
    </source>
</reference>
<dbReference type="PANTHER" id="PTHR11199:SF0">
    <property type="entry name" value="LD34181P-RELATED"/>
    <property type="match status" value="1"/>
</dbReference>
<feature type="region of interest" description="Disordered" evidence="1">
    <location>
        <begin position="1"/>
        <end position="85"/>
    </location>
</feature>
<dbReference type="InterPro" id="IPR016024">
    <property type="entry name" value="ARM-type_fold"/>
</dbReference>
<feature type="compositionally biased region" description="Acidic residues" evidence="1">
    <location>
        <begin position="20"/>
        <end position="33"/>
    </location>
</feature>
<gene>
    <name evidence="3" type="ORF">GAYE_SCF07G2877</name>
</gene>
<evidence type="ECO:0000313" key="3">
    <source>
        <dbReference type="EMBL" id="KAK4524973.1"/>
    </source>
</evidence>
<accession>A0AAV9IC87</accession>
<dbReference type="GO" id="GO:0003682">
    <property type="term" value="F:chromatin binding"/>
    <property type="evidence" value="ECO:0007669"/>
    <property type="project" value="TreeGrafter"/>
</dbReference>
<dbReference type="SUPFAM" id="SSF48371">
    <property type="entry name" value="ARM repeat"/>
    <property type="match status" value="1"/>
</dbReference>
<dbReference type="GO" id="GO:0008278">
    <property type="term" value="C:cohesin complex"/>
    <property type="evidence" value="ECO:0007669"/>
    <property type="project" value="TreeGrafter"/>
</dbReference>
<dbReference type="InterPro" id="IPR039662">
    <property type="entry name" value="Cohesin_Scc3/SA"/>
</dbReference>
<dbReference type="Proteomes" id="UP001300502">
    <property type="component" value="Unassembled WGS sequence"/>
</dbReference>
<dbReference type="InterPro" id="IPR013721">
    <property type="entry name" value="STAG"/>
</dbReference>
<feature type="domain" description="SCD" evidence="2">
    <location>
        <begin position="317"/>
        <end position="402"/>
    </location>
</feature>
<evidence type="ECO:0000313" key="4">
    <source>
        <dbReference type="Proteomes" id="UP001300502"/>
    </source>
</evidence>
<protein>
    <recommendedName>
        <fullName evidence="2">SCD domain-containing protein</fullName>
    </recommendedName>
</protein>